<dbReference type="InterPro" id="IPR000182">
    <property type="entry name" value="GNAT_dom"/>
</dbReference>
<proteinExistence type="predicted"/>
<dbReference type="AlphaFoldDB" id="A0A918P3C3"/>
<evidence type="ECO:0000259" key="1">
    <source>
        <dbReference type="PROSITE" id="PS51186"/>
    </source>
</evidence>
<evidence type="ECO:0000313" key="3">
    <source>
        <dbReference type="Proteomes" id="UP000619244"/>
    </source>
</evidence>
<keyword evidence="3" id="KW-1185">Reference proteome</keyword>
<accession>A0A918P3C3</accession>
<comment type="caution">
    <text evidence="2">The sequence shown here is derived from an EMBL/GenBank/DDBJ whole genome shotgun (WGS) entry which is preliminary data.</text>
</comment>
<dbReference type="EMBL" id="BMVU01000121">
    <property type="protein sequence ID" value="GGY17813.1"/>
    <property type="molecule type" value="Genomic_DNA"/>
</dbReference>
<feature type="domain" description="N-acetyltransferase" evidence="1">
    <location>
        <begin position="39"/>
        <end position="212"/>
    </location>
</feature>
<dbReference type="Pfam" id="PF00583">
    <property type="entry name" value="Acetyltransf_1"/>
    <property type="match status" value="1"/>
</dbReference>
<protein>
    <recommendedName>
        <fullName evidence="1">N-acetyltransferase domain-containing protein</fullName>
    </recommendedName>
</protein>
<dbReference type="GO" id="GO:0016747">
    <property type="term" value="F:acyltransferase activity, transferring groups other than amino-acyl groups"/>
    <property type="evidence" value="ECO:0007669"/>
    <property type="project" value="InterPro"/>
</dbReference>
<dbReference type="PROSITE" id="PS51186">
    <property type="entry name" value="GNAT"/>
    <property type="match status" value="1"/>
</dbReference>
<sequence>MSGPAQTRIRLARPEESSQIAELLLAADANAEAGQLDALAAGRCSEWLLQSLSTSTRELVAPLAQAASEERLQDAANALTLPLVAQAKDGKLLGALLALPPGTLVRSVSETGYEPHALLAMLKYAKIKAIAISPDARGQGLGAALLKRCMQVYWQVDYILLYGQFASERGLGPVLRPPRLHRAGTRRDDRHRVRTDRHVVGTGHRADRATLRTLEQGLTAVPLCASTSRLRRPPRITVAPF</sequence>
<name>A0A918P3C3_9ACTN</name>
<dbReference type="SUPFAM" id="SSF55729">
    <property type="entry name" value="Acyl-CoA N-acyltransferases (Nat)"/>
    <property type="match status" value="1"/>
</dbReference>
<dbReference type="InterPro" id="IPR016181">
    <property type="entry name" value="Acyl_CoA_acyltransferase"/>
</dbReference>
<evidence type="ECO:0000313" key="2">
    <source>
        <dbReference type="EMBL" id="GGY17813.1"/>
    </source>
</evidence>
<dbReference type="Proteomes" id="UP000619244">
    <property type="component" value="Unassembled WGS sequence"/>
</dbReference>
<organism evidence="2 3">
    <name type="scientific">Streptomyces minutiscleroticus</name>
    <dbReference type="NCBI Taxonomy" id="68238"/>
    <lineage>
        <taxon>Bacteria</taxon>
        <taxon>Bacillati</taxon>
        <taxon>Actinomycetota</taxon>
        <taxon>Actinomycetes</taxon>
        <taxon>Kitasatosporales</taxon>
        <taxon>Streptomycetaceae</taxon>
        <taxon>Streptomyces</taxon>
    </lineage>
</organism>
<reference evidence="2" key="1">
    <citation type="journal article" date="2014" name="Int. J. Syst. Evol. Microbiol.">
        <title>Complete genome sequence of Corynebacterium casei LMG S-19264T (=DSM 44701T), isolated from a smear-ripened cheese.</title>
        <authorList>
            <consortium name="US DOE Joint Genome Institute (JGI-PGF)"/>
            <person name="Walter F."/>
            <person name="Albersmeier A."/>
            <person name="Kalinowski J."/>
            <person name="Ruckert C."/>
        </authorList>
    </citation>
    <scope>NUCLEOTIDE SEQUENCE</scope>
    <source>
        <strain evidence="2">JCM 4790</strain>
    </source>
</reference>
<gene>
    <name evidence="2" type="ORF">GCM10010358_81430</name>
</gene>
<dbReference type="CDD" id="cd04301">
    <property type="entry name" value="NAT_SF"/>
    <property type="match status" value="1"/>
</dbReference>
<reference evidence="2" key="2">
    <citation type="submission" date="2020-09" db="EMBL/GenBank/DDBJ databases">
        <authorList>
            <person name="Sun Q."/>
            <person name="Ohkuma M."/>
        </authorList>
    </citation>
    <scope>NUCLEOTIDE SEQUENCE</scope>
    <source>
        <strain evidence="2">JCM 4790</strain>
    </source>
</reference>
<dbReference type="Gene3D" id="3.40.630.30">
    <property type="match status" value="1"/>
</dbReference>